<keyword evidence="2" id="KW-1185">Reference proteome</keyword>
<protein>
    <submittedName>
        <fullName evidence="1">Uncharacterized protein</fullName>
    </submittedName>
</protein>
<accession>A0A9P4H795</accession>
<dbReference type="AlphaFoldDB" id="A0A9P4H795"/>
<evidence type="ECO:0000313" key="2">
    <source>
        <dbReference type="Proteomes" id="UP000799777"/>
    </source>
</evidence>
<dbReference type="OrthoDB" id="5275938at2759"/>
<organism evidence="1 2">
    <name type="scientific">Setomelanomma holmii</name>
    <dbReference type="NCBI Taxonomy" id="210430"/>
    <lineage>
        <taxon>Eukaryota</taxon>
        <taxon>Fungi</taxon>
        <taxon>Dikarya</taxon>
        <taxon>Ascomycota</taxon>
        <taxon>Pezizomycotina</taxon>
        <taxon>Dothideomycetes</taxon>
        <taxon>Pleosporomycetidae</taxon>
        <taxon>Pleosporales</taxon>
        <taxon>Pleosporineae</taxon>
        <taxon>Phaeosphaeriaceae</taxon>
        <taxon>Setomelanomma</taxon>
    </lineage>
</organism>
<reference evidence="1" key="1">
    <citation type="journal article" date="2020" name="Stud. Mycol.">
        <title>101 Dothideomycetes genomes: a test case for predicting lifestyles and emergence of pathogens.</title>
        <authorList>
            <person name="Haridas S."/>
            <person name="Albert R."/>
            <person name="Binder M."/>
            <person name="Bloem J."/>
            <person name="Labutti K."/>
            <person name="Salamov A."/>
            <person name="Andreopoulos B."/>
            <person name="Baker S."/>
            <person name="Barry K."/>
            <person name="Bills G."/>
            <person name="Bluhm B."/>
            <person name="Cannon C."/>
            <person name="Castanera R."/>
            <person name="Culley D."/>
            <person name="Daum C."/>
            <person name="Ezra D."/>
            <person name="Gonzalez J."/>
            <person name="Henrissat B."/>
            <person name="Kuo A."/>
            <person name="Liang C."/>
            <person name="Lipzen A."/>
            <person name="Lutzoni F."/>
            <person name="Magnuson J."/>
            <person name="Mondo S."/>
            <person name="Nolan M."/>
            <person name="Ohm R."/>
            <person name="Pangilinan J."/>
            <person name="Park H.-J."/>
            <person name="Ramirez L."/>
            <person name="Alfaro M."/>
            <person name="Sun H."/>
            <person name="Tritt A."/>
            <person name="Yoshinaga Y."/>
            <person name="Zwiers L.-H."/>
            <person name="Turgeon B."/>
            <person name="Goodwin S."/>
            <person name="Spatafora J."/>
            <person name="Crous P."/>
            <person name="Grigoriev I."/>
        </authorList>
    </citation>
    <scope>NUCLEOTIDE SEQUENCE</scope>
    <source>
        <strain evidence="1">CBS 110217</strain>
    </source>
</reference>
<comment type="caution">
    <text evidence="1">The sequence shown here is derived from an EMBL/GenBank/DDBJ whole genome shotgun (WGS) entry which is preliminary data.</text>
</comment>
<dbReference type="Proteomes" id="UP000799777">
    <property type="component" value="Unassembled WGS sequence"/>
</dbReference>
<dbReference type="EMBL" id="ML978206">
    <property type="protein sequence ID" value="KAF2028960.1"/>
    <property type="molecule type" value="Genomic_DNA"/>
</dbReference>
<evidence type="ECO:0000313" key="1">
    <source>
        <dbReference type="EMBL" id="KAF2028960.1"/>
    </source>
</evidence>
<gene>
    <name evidence="1" type="ORF">EK21DRAFT_90177</name>
</gene>
<name>A0A9P4H795_9PLEO</name>
<sequence length="243" mass="27257">MDCFLSHRSSPNARDSDLSEWDDTIVNIEETSVTSASDAGRPTAAKRRRTDDAGPHLCLHVENLSRAADHNTLHVITYSDTCVMINREVLLLLPYFQARLVDEGGDSLLEDDPDAFHIIMIILHHRPSSLPLAMDSNGLLQLALLCKKYDVVDIVSPHVAYHGWVTKLWEGLKPVEKTSKDWFRILSTFEVHLVLENDCMADLIAANIYEQDGKWLWGTAEEVDGVLDIGTWITTPGLLGKIR</sequence>
<proteinExistence type="predicted"/>